<gene>
    <name evidence="3" type="primary">GRHL1_2</name>
    <name evidence="3" type="ORF">ILYODFUR_029100</name>
</gene>
<dbReference type="PANTHER" id="PTHR11037:SF16">
    <property type="entry name" value="GRAINYHEAD-LIKE PROTEIN 1 HOMOLOG"/>
    <property type="match status" value="1"/>
</dbReference>
<accession>A0ABV0VIJ4</accession>
<feature type="region of interest" description="Disordered" evidence="1">
    <location>
        <begin position="45"/>
        <end position="73"/>
    </location>
</feature>
<dbReference type="EMBL" id="JAHRIQ010108359">
    <property type="protein sequence ID" value="MEQ2256929.1"/>
    <property type="molecule type" value="Genomic_DNA"/>
</dbReference>
<feature type="domain" description="GRHL1/CP2 C-terminal" evidence="2">
    <location>
        <begin position="79"/>
        <end position="112"/>
    </location>
</feature>
<keyword evidence="4" id="KW-1185">Reference proteome</keyword>
<sequence>PDVKVPLLQKRNDVTIFKTLGDLETQPVLFIPDIHFSTFQRHAFPAEDGEDGSGLRRLPFSDDEFGSPPNKMARADEPKKVLLYVRKESDEVFDALMLKNPTLQGLVEAVSSSQFVWLTVDFLFLCHVAGVKFTHSSQRPSSHKPYA</sequence>
<evidence type="ECO:0000313" key="3">
    <source>
        <dbReference type="EMBL" id="MEQ2256929.1"/>
    </source>
</evidence>
<evidence type="ECO:0000256" key="1">
    <source>
        <dbReference type="SAM" id="MobiDB-lite"/>
    </source>
</evidence>
<dbReference type="Proteomes" id="UP001482620">
    <property type="component" value="Unassembled WGS sequence"/>
</dbReference>
<proteinExistence type="predicted"/>
<dbReference type="Pfam" id="PF25416">
    <property type="entry name" value="GRHL1_C"/>
    <property type="match status" value="1"/>
</dbReference>
<reference evidence="3 4" key="1">
    <citation type="submission" date="2021-06" db="EMBL/GenBank/DDBJ databases">
        <authorList>
            <person name="Palmer J.M."/>
        </authorList>
    </citation>
    <scope>NUCLEOTIDE SEQUENCE [LARGE SCALE GENOMIC DNA]</scope>
    <source>
        <strain evidence="4">if_2019</strain>
        <tissue evidence="3">Muscle</tissue>
    </source>
</reference>
<dbReference type="InterPro" id="IPR040167">
    <property type="entry name" value="TF_CP2-like"/>
</dbReference>
<name>A0ABV0VIJ4_9TELE</name>
<protein>
    <submittedName>
        <fullName evidence="3">Grainyhead-like</fullName>
    </submittedName>
</protein>
<evidence type="ECO:0000259" key="2">
    <source>
        <dbReference type="Pfam" id="PF25416"/>
    </source>
</evidence>
<dbReference type="PANTHER" id="PTHR11037">
    <property type="entry name" value="TRANSCRIPTION FACTOR CP2"/>
    <property type="match status" value="1"/>
</dbReference>
<evidence type="ECO:0000313" key="4">
    <source>
        <dbReference type="Proteomes" id="UP001482620"/>
    </source>
</evidence>
<feature type="non-terminal residue" evidence="3">
    <location>
        <position position="1"/>
    </location>
</feature>
<dbReference type="InterPro" id="IPR057520">
    <property type="entry name" value="GRHL1/CP2_C"/>
</dbReference>
<comment type="caution">
    <text evidence="3">The sequence shown here is derived from an EMBL/GenBank/DDBJ whole genome shotgun (WGS) entry which is preliminary data.</text>
</comment>
<organism evidence="3 4">
    <name type="scientific">Ilyodon furcidens</name>
    <name type="common">goldbreast splitfin</name>
    <dbReference type="NCBI Taxonomy" id="33524"/>
    <lineage>
        <taxon>Eukaryota</taxon>
        <taxon>Metazoa</taxon>
        <taxon>Chordata</taxon>
        <taxon>Craniata</taxon>
        <taxon>Vertebrata</taxon>
        <taxon>Euteleostomi</taxon>
        <taxon>Actinopterygii</taxon>
        <taxon>Neopterygii</taxon>
        <taxon>Teleostei</taxon>
        <taxon>Neoteleostei</taxon>
        <taxon>Acanthomorphata</taxon>
        <taxon>Ovalentaria</taxon>
        <taxon>Atherinomorphae</taxon>
        <taxon>Cyprinodontiformes</taxon>
        <taxon>Goodeidae</taxon>
        <taxon>Ilyodon</taxon>
    </lineage>
</organism>